<proteinExistence type="predicted"/>
<dbReference type="KEGG" id="ath:AT5G42504"/>
<keyword evidence="3" id="KW-1185">Reference proteome</keyword>
<gene>
    <name evidence="1 2" type="ordered locus">At5g42504</name>
</gene>
<name>B3H759_ARATH</name>
<dbReference type="EMBL" id="CP002688">
    <property type="protein sequence ID" value="AED94818.1"/>
    <property type="molecule type" value="Genomic_DNA"/>
</dbReference>
<dbReference type="Proteomes" id="UP000006548">
    <property type="component" value="Chromosome 5"/>
</dbReference>
<organism evidence="2 3">
    <name type="scientific">Arabidopsis thaliana</name>
    <name type="common">Mouse-ear cress</name>
    <dbReference type="NCBI Taxonomy" id="3702"/>
    <lineage>
        <taxon>Eukaryota</taxon>
        <taxon>Viridiplantae</taxon>
        <taxon>Streptophyta</taxon>
        <taxon>Embryophyta</taxon>
        <taxon>Tracheophyta</taxon>
        <taxon>Spermatophyta</taxon>
        <taxon>Magnoliopsida</taxon>
        <taxon>eudicotyledons</taxon>
        <taxon>Gunneridae</taxon>
        <taxon>Pentapetalae</taxon>
        <taxon>rosids</taxon>
        <taxon>malvids</taxon>
        <taxon>Brassicales</taxon>
        <taxon>Brassicaceae</taxon>
        <taxon>Camelineae</taxon>
        <taxon>Arabidopsis</taxon>
    </lineage>
</organism>
<evidence type="ECO:0000313" key="2">
    <source>
        <dbReference type="EMBL" id="AED94818.1"/>
    </source>
</evidence>
<dbReference type="InParanoid" id="B3H759"/>
<evidence type="ECO:0000313" key="3">
    <source>
        <dbReference type="Proteomes" id="UP000006548"/>
    </source>
</evidence>
<accession>B3H759</accession>
<reference evidence="3" key="2">
    <citation type="journal article" date="2017" name="Plant J.">
        <title>Araport11: a complete reannotation of the Arabidopsis thaliana reference genome.</title>
        <authorList>
            <person name="Cheng C.Y."/>
            <person name="Krishnakumar V."/>
            <person name="Chan A.P."/>
            <person name="Thibaud-Nissen F."/>
            <person name="Schobel S."/>
            <person name="Town C.D."/>
        </authorList>
    </citation>
    <scope>GENOME REANNOTATION</scope>
    <source>
        <strain evidence="3">cv. Columbia</strain>
    </source>
</reference>
<protein>
    <submittedName>
        <fullName evidence="2">Uncharacterized protein</fullName>
    </submittedName>
</protein>
<dbReference type="ExpressionAtlas" id="B3H759">
    <property type="expression patterns" value="baseline"/>
</dbReference>
<reference evidence="2 3" key="1">
    <citation type="journal article" date="2000" name="Nature">
        <title>Sequence and analysis of chromosome 5 of the plant Arabidopsis thaliana.</title>
        <authorList>
            <consortium name="Kazusa DNA Research Institute"/>
            <consortium name="Cold Spring Harbor and Washington University in St Louis Sequencing Consortium"/>
            <consortium name="European Union Arabidopsis Genome Sequencing Consortium"/>
            <person name="Tabata S."/>
            <person name="Kaneko T."/>
            <person name="Nakamura Y."/>
            <person name="Kotani H."/>
            <person name="Kato T."/>
            <person name="Asamizu E."/>
            <person name="Miyajima N."/>
            <person name="Sasamoto S."/>
            <person name="Kimura T."/>
            <person name="Hosouchi T."/>
            <person name="Kawashima K."/>
            <person name="Kohara M."/>
            <person name="Matsumoto M."/>
            <person name="Matsuno A."/>
            <person name="Muraki A."/>
            <person name="Nakayama S."/>
            <person name="Nakazaki N."/>
            <person name="Naruo K."/>
            <person name="Okumura S."/>
            <person name="Shinpo S."/>
            <person name="Takeuchi C."/>
            <person name="Wada T."/>
            <person name="Watanabe A."/>
            <person name="Yamada M."/>
            <person name="Yasuda M."/>
            <person name="Sato S."/>
            <person name="de la Bastide M."/>
            <person name="Huang E."/>
            <person name="Spiegel L."/>
            <person name="Gnoj L."/>
            <person name="O'Shaughnessy A."/>
            <person name="Preston R."/>
            <person name="Habermann K."/>
            <person name="Murray J."/>
            <person name="Johnson D."/>
            <person name="Rohlfing T."/>
            <person name="Nelson J."/>
            <person name="Stoneking T."/>
            <person name="Pepin K."/>
            <person name="Spieth J."/>
            <person name="Sekhon M."/>
            <person name="Armstrong J."/>
            <person name="Becker M."/>
            <person name="Belter E."/>
            <person name="Cordum H."/>
            <person name="Cordes M."/>
            <person name="Courtney L."/>
            <person name="Courtney W."/>
            <person name="Dante M."/>
            <person name="Du H."/>
            <person name="Edwards J."/>
            <person name="Fryman J."/>
            <person name="Haakensen B."/>
            <person name="Lamar E."/>
            <person name="Latreille P."/>
            <person name="Leonard S."/>
            <person name="Meyer R."/>
            <person name="Mulvaney E."/>
            <person name="Ozersky P."/>
            <person name="Riley A."/>
            <person name="Strowmatt C."/>
            <person name="Wagner-McPherson C."/>
            <person name="Wollam A."/>
            <person name="Yoakum M."/>
            <person name="Bell M."/>
            <person name="Dedhia N."/>
            <person name="Parnell L."/>
            <person name="Shah R."/>
            <person name="Rodriguez M."/>
            <person name="See L.H."/>
            <person name="Vil D."/>
            <person name="Baker J."/>
            <person name="Kirchoff K."/>
            <person name="Toth K."/>
            <person name="King L."/>
            <person name="Bahret A."/>
            <person name="Miller B."/>
            <person name="Marra M."/>
            <person name="Martienssen R."/>
            <person name="McCombie W.R."/>
            <person name="Wilson R.K."/>
            <person name="Murphy G."/>
            <person name="Bancroft I."/>
            <person name="Volckaert G."/>
            <person name="Wambutt R."/>
            <person name="Dusterhoft A."/>
            <person name="Stiekema W."/>
            <person name="Pohl T."/>
            <person name="Entian K.D."/>
            <person name="Terryn N."/>
            <person name="Hartley N."/>
            <person name="Bent E."/>
            <person name="Johnson S."/>
            <person name="Langham S.A."/>
            <person name="McCullagh B."/>
            <person name="Robben J."/>
            <person name="Grymonprez B."/>
            <person name="Zimmermann W."/>
            <person name="Ramsperger U."/>
            <person name="Wedler H."/>
            <person name="Balke K."/>
            <person name="Wedler E."/>
            <person name="Peters S."/>
            <person name="van Staveren M."/>
            <person name="Dirkse W."/>
            <person name="Mooijman P."/>
            <person name="Lankhorst R.K."/>
            <person name="Weitzenegger T."/>
            <person name="Bothe G."/>
            <person name="Rose M."/>
            <person name="Hauf J."/>
            <person name="Berneiser S."/>
            <person name="Hempel S."/>
            <person name="Feldpausch M."/>
            <person name="Lamberth S."/>
            <person name="Villarroel R."/>
            <person name="Gielen J."/>
            <person name="Ardiles W."/>
            <person name="Bents O."/>
            <person name="Lemcke K."/>
            <person name="Kolesov G."/>
            <person name="Mayer K."/>
            <person name="Rudd S."/>
            <person name="Schoof H."/>
            <person name="Schueller C."/>
            <person name="Zaccaria P."/>
            <person name="Mewes H.W."/>
            <person name="Bevan M."/>
            <person name="Fransz P."/>
        </authorList>
    </citation>
    <scope>NUCLEOTIDE SEQUENCE [LARGE SCALE GENOMIC DNA]</scope>
    <source>
        <strain evidence="3">cv. Columbia</strain>
    </source>
</reference>
<dbReference type="AlphaFoldDB" id="B3H759"/>
<dbReference type="GlyGen" id="B3H759">
    <property type="glycosylation" value="1 site"/>
</dbReference>
<dbReference type="TAIR" id="AT5G42504"/>
<sequence length="75" mass="8492">MSLQGIHESIDPEVDRSIPPYMSETLKYGPIGPTVYGRFVVAWTNRFTPSSLRFSFSRSFSTRINSKLSNPFTST</sequence>
<evidence type="ECO:0000313" key="1">
    <source>
        <dbReference type="Araport" id="AT5G42504"/>
    </source>
</evidence>
<dbReference type="HOGENOM" id="CLU_2674481_0_0_1"/>
<dbReference type="GeneID" id="6240333"/>
<dbReference type="Araport" id="AT5G42504"/>
<dbReference type="PaxDb" id="3702-AT5G42504.1"/>
<dbReference type="RefSeq" id="NP_001119360.1">
    <property type="nucleotide sequence ID" value="NM_001125888.1"/>
</dbReference>